<name>A0A8S4C2S4_9ACAR</name>
<comment type="caution">
    <text evidence="1">The sequence shown here is derived from an EMBL/GenBank/DDBJ whole genome shotgun (WGS) entry which is preliminary data.</text>
</comment>
<evidence type="ECO:0000313" key="2">
    <source>
        <dbReference type="Proteomes" id="UP000837675"/>
    </source>
</evidence>
<dbReference type="Proteomes" id="UP000837675">
    <property type="component" value="Unassembled WGS sequence"/>
</dbReference>
<dbReference type="AlphaFoldDB" id="A0A8S4C2S4"/>
<keyword evidence="2" id="KW-1185">Reference proteome</keyword>
<evidence type="ECO:0000313" key="1">
    <source>
        <dbReference type="EMBL" id="CAG7593765.1"/>
    </source>
</evidence>
<dbReference type="EMBL" id="CAJVAF010000300">
    <property type="protein sequence ID" value="CAG7593765.1"/>
    <property type="molecule type" value="Genomic_DNA"/>
</dbReference>
<gene>
    <name evidence="1" type="ORF">MHYMCMPASI_00711</name>
</gene>
<protein>
    <submittedName>
        <fullName evidence="1">Uncharacterized protein</fullName>
    </submittedName>
</protein>
<accession>A0A8S4C2S4</accession>
<sequence length="65" mass="7460">MQLYQNKLDMVQTYSYLITTETQTKFGKFAKITSCLNQVPVLVISDPYQDYLTNITGRVFVLFGA</sequence>
<reference evidence="1" key="1">
    <citation type="submission" date="2021-06" db="EMBL/GenBank/DDBJ databases">
        <authorList>
            <person name="Nardi T."/>
            <person name="Nardi T."/>
        </authorList>
    </citation>
    <scope>NUCLEOTIDE SEQUENCE</scope>
</reference>
<proteinExistence type="predicted"/>
<organism evidence="1 2">
    <name type="scientific">Hyalomma marginatum</name>
    <dbReference type="NCBI Taxonomy" id="34627"/>
    <lineage>
        <taxon>Eukaryota</taxon>
        <taxon>Metazoa</taxon>
        <taxon>Ecdysozoa</taxon>
        <taxon>Arthropoda</taxon>
        <taxon>Chelicerata</taxon>
        <taxon>Arachnida</taxon>
        <taxon>Acari</taxon>
        <taxon>Parasitiformes</taxon>
        <taxon>Ixodida</taxon>
        <taxon>Ixodoidea</taxon>
        <taxon>Ixodidae</taxon>
        <taxon>Hyalomminae</taxon>
        <taxon>Hyalomma</taxon>
    </lineage>
</organism>